<evidence type="ECO:0000256" key="1">
    <source>
        <dbReference type="ARBA" id="ARBA00001936"/>
    </source>
</evidence>
<dbReference type="NCBIfam" id="TIGR02779">
    <property type="entry name" value="NHEJ_ligase_lig"/>
    <property type="match status" value="1"/>
</dbReference>
<sequence>MPRATLDRYRAKRDFRRSPEPEGGTSAKQGRLAFVVQRHAARRLHYDLRLEWAGVLKSWAVTRGPSLDPADKRLAVEVEDHPLDYAGFEGVIPKPGYGAGVVQLFDRGAWAPLDADRVAENLAKGELKFVLAGERLRGGFLLVRLKPRRGENPRQPNWLLIKERDSMARPGEGDAVLKAETSIATGRTLAAIEGGAIEAGTAAIPDFVEPQLCRLVDTPPGGSAWRHEPKLDGYRVQLRVQGGKARLLTRTGLDWTARFGPLARAARALPDGLADGEVVALDRKGETSFAALQAHLAGERRAPLLFHAFDLLHDGTRDLRGEPLHARKAALREWLPKADPWRFVEDFDAPGAQMLASACRLALEGIVSKRQDATYASGRGGAWVKSKCRGREEFVVGGFSPQASGKGLGALLVGLQREGRLAYAGRVGTGFNAAASTRLLKRLGTLRRKATPFEQGAPARLRDVTWVEPELVVEVAYGGWTEDGILRHASFLGEREDKPAEEVEAAPPAKPLAPRRTTSAHLSNPDRVLWPGPPAITKEALAAHYERFADRILAHVAGRPLSVLRAPGGLGKPLFFQRHAGNAPSPALREVHIVGQDKPYMAVDDAAGLAALAQMSALELHPWGATAARPEIPDRLVFDLDPAEGVEMPAIIACAKELRARLKALGLTAFPRVTGGKGLHLVVPLAIPARGAAADWAAAKSFARLLCTLMVRDAPDRYTVTLAKKARTGKIFLDYLRNDRLATAIANWSPRARPGAAVAHPIVWSAVKPGLDPAALTLPALAEAPMPRDPWRGFDAAAIPLNDAIRRLTK</sequence>
<dbReference type="InterPro" id="IPR014146">
    <property type="entry name" value="LigD_ligase_dom"/>
</dbReference>
<dbReference type="NCBIfam" id="TIGR02777">
    <property type="entry name" value="LigD_PE_dom"/>
    <property type="match status" value="1"/>
</dbReference>
<dbReference type="NCBIfam" id="TIGR02776">
    <property type="entry name" value="NHEJ_ligase_prk"/>
    <property type="match status" value="1"/>
</dbReference>
<evidence type="ECO:0000259" key="23">
    <source>
        <dbReference type="Pfam" id="PF04679"/>
    </source>
</evidence>
<dbReference type="Gene3D" id="2.40.50.140">
    <property type="entry name" value="Nucleic acid-binding proteins"/>
    <property type="match status" value="1"/>
</dbReference>
<keyword evidence="10" id="KW-0378">Hydrolase</keyword>
<comment type="catalytic activity">
    <reaction evidence="20">
        <text>ATP + (deoxyribonucleotide)n-3'-hydroxyl + 5'-phospho-(deoxyribonucleotide)m = (deoxyribonucleotide)n+m + AMP + diphosphate.</text>
        <dbReference type="EC" id="6.5.1.1"/>
    </reaction>
</comment>
<dbReference type="PANTHER" id="PTHR42705">
    <property type="entry name" value="BIFUNCTIONAL NON-HOMOLOGOUS END JOINING PROTEIN LIGD"/>
    <property type="match status" value="1"/>
</dbReference>
<keyword evidence="9" id="KW-0227">DNA damage</keyword>
<evidence type="ECO:0000256" key="11">
    <source>
        <dbReference type="ARBA" id="ARBA00022839"/>
    </source>
</evidence>
<dbReference type="GO" id="GO:0004527">
    <property type="term" value="F:exonuclease activity"/>
    <property type="evidence" value="ECO:0007669"/>
    <property type="project" value="UniProtKB-KW"/>
</dbReference>
<feature type="domain" description="DNA ligase ATP-dependent C-terminal" evidence="23">
    <location>
        <begin position="405"/>
        <end position="498"/>
    </location>
</feature>
<keyword evidence="13" id="KW-0239">DNA-directed DNA polymerase</keyword>
<dbReference type="GO" id="GO:0003677">
    <property type="term" value="F:DNA binding"/>
    <property type="evidence" value="ECO:0007669"/>
    <property type="project" value="UniProtKB-KW"/>
</dbReference>
<proteinExistence type="predicted"/>
<comment type="cofactor">
    <cofactor evidence="1">
        <name>Mn(2+)</name>
        <dbReference type="ChEBI" id="CHEBI:29035"/>
    </cofactor>
</comment>
<dbReference type="GO" id="GO:0006281">
    <property type="term" value="P:DNA repair"/>
    <property type="evidence" value="ECO:0007669"/>
    <property type="project" value="UniProtKB-KW"/>
</dbReference>
<dbReference type="InterPro" id="IPR014145">
    <property type="entry name" value="LigD_pol_dom"/>
</dbReference>
<dbReference type="Pfam" id="PF01068">
    <property type="entry name" value="DNA_ligase_A_M"/>
    <property type="match status" value="1"/>
</dbReference>
<evidence type="ECO:0000256" key="3">
    <source>
        <dbReference type="ARBA" id="ARBA00022598"/>
    </source>
</evidence>
<dbReference type="SUPFAM" id="SSF50249">
    <property type="entry name" value="Nucleic acid-binding proteins"/>
    <property type="match status" value="1"/>
</dbReference>
<dbReference type="GO" id="GO:0003887">
    <property type="term" value="F:DNA-directed DNA polymerase activity"/>
    <property type="evidence" value="ECO:0007669"/>
    <property type="project" value="UniProtKB-KW"/>
</dbReference>
<organism evidence="26 27">
    <name type="scientific">Roseococcus suduntuyensis</name>
    <dbReference type="NCBI Taxonomy" id="455361"/>
    <lineage>
        <taxon>Bacteria</taxon>
        <taxon>Pseudomonadati</taxon>
        <taxon>Pseudomonadota</taxon>
        <taxon>Alphaproteobacteria</taxon>
        <taxon>Acetobacterales</taxon>
        <taxon>Roseomonadaceae</taxon>
        <taxon>Roseococcus</taxon>
    </lineage>
</organism>
<dbReference type="InterPro" id="IPR014143">
    <property type="entry name" value="NHEJ_ligase_prk"/>
</dbReference>
<keyword evidence="3 26" id="KW-0436">Ligase</keyword>
<dbReference type="EC" id="6.5.1.1" evidence="2"/>
<dbReference type="Gene3D" id="3.90.920.10">
    <property type="entry name" value="DNA primase, PRIM domain"/>
    <property type="match status" value="1"/>
</dbReference>
<keyword evidence="18" id="KW-0511">Multifunctional enzyme</keyword>
<keyword evidence="15" id="KW-0233">DNA recombination</keyword>
<feature type="domain" description="DNA ligase D polymerase" evidence="25">
    <location>
        <begin position="537"/>
        <end position="782"/>
    </location>
</feature>
<evidence type="ECO:0000256" key="2">
    <source>
        <dbReference type="ARBA" id="ARBA00012727"/>
    </source>
</evidence>
<dbReference type="Gene3D" id="3.30.1490.70">
    <property type="match status" value="1"/>
</dbReference>
<reference evidence="26 27" key="1">
    <citation type="submission" date="2020-08" db="EMBL/GenBank/DDBJ databases">
        <title>Genomic Encyclopedia of Type Strains, Phase IV (KMG-IV): sequencing the most valuable type-strain genomes for metagenomic binning, comparative biology and taxonomic classification.</title>
        <authorList>
            <person name="Goeker M."/>
        </authorList>
    </citation>
    <scope>NUCLEOTIDE SEQUENCE [LARGE SCALE GENOMIC DNA]</scope>
    <source>
        <strain evidence="26 27">DSM 19979</strain>
    </source>
</reference>
<evidence type="ECO:0000256" key="19">
    <source>
        <dbReference type="ARBA" id="ARBA00029943"/>
    </source>
</evidence>
<protein>
    <recommendedName>
        <fullName evidence="2">DNA ligase (ATP)</fullName>
        <ecNumber evidence="2">6.5.1.1</ecNumber>
    </recommendedName>
    <alternativeName>
        <fullName evidence="19">NHEJ DNA polymerase</fullName>
    </alternativeName>
</protein>
<feature type="region of interest" description="Disordered" evidence="21">
    <location>
        <begin position="496"/>
        <end position="529"/>
    </location>
</feature>
<dbReference type="SUPFAM" id="SSF56091">
    <property type="entry name" value="DNA ligase/mRNA capping enzyme, catalytic domain"/>
    <property type="match status" value="1"/>
</dbReference>
<feature type="domain" description="ATP-dependent DNA ligase family profile" evidence="22">
    <location>
        <begin position="222"/>
        <end position="387"/>
    </location>
</feature>
<evidence type="ECO:0000256" key="16">
    <source>
        <dbReference type="ARBA" id="ARBA00023204"/>
    </source>
</evidence>
<evidence type="ECO:0000256" key="18">
    <source>
        <dbReference type="ARBA" id="ARBA00023268"/>
    </source>
</evidence>
<keyword evidence="8" id="KW-0547">Nucleotide-binding</keyword>
<dbReference type="Proteomes" id="UP000553193">
    <property type="component" value="Unassembled WGS sequence"/>
</dbReference>
<dbReference type="GO" id="GO:0003910">
    <property type="term" value="F:DNA ligase (ATP) activity"/>
    <property type="evidence" value="ECO:0007669"/>
    <property type="project" value="UniProtKB-EC"/>
</dbReference>
<dbReference type="InterPro" id="IPR012310">
    <property type="entry name" value="DNA_ligase_ATP-dep_cent"/>
</dbReference>
<keyword evidence="12" id="KW-0067">ATP-binding</keyword>
<evidence type="ECO:0000256" key="9">
    <source>
        <dbReference type="ARBA" id="ARBA00022763"/>
    </source>
</evidence>
<dbReference type="NCBIfam" id="TIGR02778">
    <property type="entry name" value="ligD_pol"/>
    <property type="match status" value="1"/>
</dbReference>
<dbReference type="Pfam" id="PF04679">
    <property type="entry name" value="DNA_ligase_A_C"/>
    <property type="match status" value="1"/>
</dbReference>
<evidence type="ECO:0000256" key="17">
    <source>
        <dbReference type="ARBA" id="ARBA00023211"/>
    </source>
</evidence>
<dbReference type="Gene3D" id="3.30.470.30">
    <property type="entry name" value="DNA ligase/mRNA capping enzyme"/>
    <property type="match status" value="1"/>
</dbReference>
<evidence type="ECO:0000256" key="20">
    <source>
        <dbReference type="ARBA" id="ARBA00034003"/>
    </source>
</evidence>
<evidence type="ECO:0000256" key="5">
    <source>
        <dbReference type="ARBA" id="ARBA00022695"/>
    </source>
</evidence>
<dbReference type="EMBL" id="JACIDJ010000002">
    <property type="protein sequence ID" value="MBB3898222.1"/>
    <property type="molecule type" value="Genomic_DNA"/>
</dbReference>
<dbReference type="RefSeq" id="WP_184383302.1">
    <property type="nucleotide sequence ID" value="NZ_JACIDJ010000002.1"/>
</dbReference>
<dbReference type="Pfam" id="PF21686">
    <property type="entry name" value="LigD_Prim-Pol"/>
    <property type="match status" value="1"/>
</dbReference>
<evidence type="ECO:0000256" key="6">
    <source>
        <dbReference type="ARBA" id="ARBA00022722"/>
    </source>
</evidence>
<dbReference type="CDD" id="cd07906">
    <property type="entry name" value="Adenylation_DNA_ligase_LigD_LigC"/>
    <property type="match status" value="1"/>
</dbReference>
<evidence type="ECO:0000256" key="10">
    <source>
        <dbReference type="ARBA" id="ARBA00022801"/>
    </source>
</evidence>
<comment type="caution">
    <text evidence="26">The sequence shown here is derived from an EMBL/GenBank/DDBJ whole genome shotgun (WGS) entry which is preliminary data.</text>
</comment>
<dbReference type="InterPro" id="IPR052171">
    <property type="entry name" value="NHEJ_LigD"/>
</dbReference>
<feature type="region of interest" description="Disordered" evidence="21">
    <location>
        <begin position="1"/>
        <end position="29"/>
    </location>
</feature>
<keyword evidence="14" id="KW-0238">DNA-binding</keyword>
<dbReference type="AlphaFoldDB" id="A0A840ABF3"/>
<keyword evidence="6" id="KW-0540">Nuclease</keyword>
<keyword evidence="16" id="KW-0234">DNA repair</keyword>
<dbReference type="GO" id="GO:0006310">
    <property type="term" value="P:DNA recombination"/>
    <property type="evidence" value="ECO:0007669"/>
    <property type="project" value="UniProtKB-KW"/>
</dbReference>
<evidence type="ECO:0000259" key="22">
    <source>
        <dbReference type="Pfam" id="PF01068"/>
    </source>
</evidence>
<dbReference type="InterPro" id="IPR014144">
    <property type="entry name" value="LigD_PE_domain"/>
</dbReference>
<keyword evidence="7" id="KW-0479">Metal-binding</keyword>
<evidence type="ECO:0000256" key="15">
    <source>
        <dbReference type="ARBA" id="ARBA00023172"/>
    </source>
</evidence>
<evidence type="ECO:0000256" key="8">
    <source>
        <dbReference type="ARBA" id="ARBA00022741"/>
    </source>
</evidence>
<evidence type="ECO:0000313" key="26">
    <source>
        <dbReference type="EMBL" id="MBB3898222.1"/>
    </source>
</evidence>
<accession>A0A840ABF3</accession>
<evidence type="ECO:0000256" key="4">
    <source>
        <dbReference type="ARBA" id="ARBA00022679"/>
    </source>
</evidence>
<dbReference type="InterPro" id="IPR012309">
    <property type="entry name" value="DNA_ligase_ATP-dep_C"/>
</dbReference>
<keyword evidence="5" id="KW-0548">Nucleotidyltransferase</keyword>
<evidence type="ECO:0000256" key="14">
    <source>
        <dbReference type="ARBA" id="ARBA00023125"/>
    </source>
</evidence>
<dbReference type="GO" id="GO:0005524">
    <property type="term" value="F:ATP binding"/>
    <property type="evidence" value="ECO:0007669"/>
    <property type="project" value="UniProtKB-KW"/>
</dbReference>
<dbReference type="GO" id="GO:0046872">
    <property type="term" value="F:metal ion binding"/>
    <property type="evidence" value="ECO:0007669"/>
    <property type="project" value="UniProtKB-KW"/>
</dbReference>
<keyword evidence="17" id="KW-0464">Manganese</keyword>
<evidence type="ECO:0000259" key="24">
    <source>
        <dbReference type="Pfam" id="PF13298"/>
    </source>
</evidence>
<feature type="domain" description="DNA ligase D 3'-phosphoesterase" evidence="24">
    <location>
        <begin position="37"/>
        <end position="144"/>
    </location>
</feature>
<dbReference type="PANTHER" id="PTHR42705:SF2">
    <property type="entry name" value="BIFUNCTIONAL NON-HOMOLOGOUS END JOINING PROTEIN LIGD"/>
    <property type="match status" value="1"/>
</dbReference>
<gene>
    <name evidence="26" type="ORF">GGQ83_001659</name>
</gene>
<keyword evidence="27" id="KW-1185">Reference proteome</keyword>
<keyword evidence="11" id="KW-0269">Exonuclease</keyword>
<evidence type="ECO:0000256" key="12">
    <source>
        <dbReference type="ARBA" id="ARBA00022840"/>
    </source>
</evidence>
<keyword evidence="4" id="KW-0808">Transferase</keyword>
<evidence type="ECO:0000259" key="25">
    <source>
        <dbReference type="Pfam" id="PF21686"/>
    </source>
</evidence>
<evidence type="ECO:0000256" key="13">
    <source>
        <dbReference type="ARBA" id="ARBA00022932"/>
    </source>
</evidence>
<dbReference type="InterPro" id="IPR012340">
    <property type="entry name" value="NA-bd_OB-fold"/>
</dbReference>
<evidence type="ECO:0000256" key="21">
    <source>
        <dbReference type="SAM" id="MobiDB-lite"/>
    </source>
</evidence>
<dbReference type="Pfam" id="PF13298">
    <property type="entry name" value="LigD_N"/>
    <property type="match status" value="1"/>
</dbReference>
<name>A0A840ABF3_9PROT</name>
<evidence type="ECO:0000313" key="27">
    <source>
        <dbReference type="Proteomes" id="UP000553193"/>
    </source>
</evidence>
<evidence type="ECO:0000256" key="7">
    <source>
        <dbReference type="ARBA" id="ARBA00022723"/>
    </source>
</evidence>
<dbReference type="CDD" id="cd07971">
    <property type="entry name" value="OBF_DNA_ligase_LigD"/>
    <property type="match status" value="1"/>
</dbReference>